<feature type="domain" description="DUF4178" evidence="1">
    <location>
        <begin position="59"/>
        <end position="191"/>
    </location>
</feature>
<protein>
    <recommendedName>
        <fullName evidence="1">DUF4178 domain-containing protein</fullName>
    </recommendedName>
</protein>
<evidence type="ECO:0000313" key="2">
    <source>
        <dbReference type="EMBL" id="MDR7354849.1"/>
    </source>
</evidence>
<dbReference type="InterPro" id="IPR025235">
    <property type="entry name" value="DUF4178"/>
</dbReference>
<dbReference type="Pfam" id="PF13785">
    <property type="entry name" value="DUF4178"/>
    <property type="match status" value="1"/>
</dbReference>
<dbReference type="Proteomes" id="UP001183619">
    <property type="component" value="Unassembled WGS sequence"/>
</dbReference>
<comment type="caution">
    <text evidence="2">The sequence shown here is derived from an EMBL/GenBank/DDBJ whole genome shotgun (WGS) entry which is preliminary data.</text>
</comment>
<reference evidence="2 3" key="1">
    <citation type="submission" date="2023-07" db="EMBL/GenBank/DDBJ databases">
        <title>Sequencing the genomes of 1000 actinobacteria strains.</title>
        <authorList>
            <person name="Klenk H.-P."/>
        </authorList>
    </citation>
    <scope>NUCLEOTIDE SEQUENCE [LARGE SCALE GENOMIC DNA]</scope>
    <source>
        <strain evidence="2 3">DSM 44508</strain>
    </source>
</reference>
<accession>A0ABU2B8A8</accession>
<evidence type="ECO:0000259" key="1">
    <source>
        <dbReference type="Pfam" id="PF13785"/>
    </source>
</evidence>
<evidence type="ECO:0000313" key="3">
    <source>
        <dbReference type="Proteomes" id="UP001183619"/>
    </source>
</evidence>
<dbReference type="EMBL" id="JAVDYF010000001">
    <property type="protein sequence ID" value="MDR7354849.1"/>
    <property type="molecule type" value="Genomic_DNA"/>
</dbReference>
<name>A0ABU2B8A8_9CORY</name>
<gene>
    <name evidence="2" type="ORF">J2S37_001387</name>
</gene>
<proteinExistence type="predicted"/>
<keyword evidence="3" id="KW-1185">Reference proteome</keyword>
<organism evidence="2 3">
    <name type="scientific">Corynebacterium felinum</name>
    <dbReference type="NCBI Taxonomy" id="131318"/>
    <lineage>
        <taxon>Bacteria</taxon>
        <taxon>Bacillati</taxon>
        <taxon>Actinomycetota</taxon>
        <taxon>Actinomycetes</taxon>
        <taxon>Mycobacteriales</taxon>
        <taxon>Corynebacteriaceae</taxon>
        <taxon>Corynebacterium</taxon>
    </lineage>
</organism>
<dbReference type="RefSeq" id="WP_277103889.1">
    <property type="nucleotide sequence ID" value="NZ_BAAAJS010000027.1"/>
</dbReference>
<sequence>MFWVSFLALLALVLLGVGVGLIVRAYKIWQASKNPPSTTPVDPFAFVTGAERFSTTVIGPGAVISHGSTDYVVRGTLTCRQGPFEWYEHLLTSNKGPGWFEVEVDEGEVKLALWRTDRSADLSPLGQVTYEGETYTEVERGPATYTSVGTTGLPMAGEMTYVDYKGPDGKLLSLEKYSDDSLWEVSIGHEVVPGELTIYPAPPAQEYS</sequence>